<gene>
    <name evidence="1" type="ORF">M413DRAFT_268479</name>
</gene>
<dbReference type="EMBL" id="KN831770">
    <property type="protein sequence ID" value="KIM47046.1"/>
    <property type="molecule type" value="Genomic_DNA"/>
</dbReference>
<dbReference type="AlphaFoldDB" id="A0A0C3CT25"/>
<evidence type="ECO:0000313" key="2">
    <source>
        <dbReference type="Proteomes" id="UP000053424"/>
    </source>
</evidence>
<keyword evidence="2" id="KW-1185">Reference proteome</keyword>
<sequence>MTFCNVSQKFERYEDDIEWIPSRNGLHSMPGRANLVGPPQRSTLANKVSCQVMWT</sequence>
<proteinExistence type="predicted"/>
<name>A0A0C3CT25_HEBCY</name>
<reference evidence="1 2" key="1">
    <citation type="submission" date="2014-04" db="EMBL/GenBank/DDBJ databases">
        <authorList>
            <consortium name="DOE Joint Genome Institute"/>
            <person name="Kuo A."/>
            <person name="Gay G."/>
            <person name="Dore J."/>
            <person name="Kohler A."/>
            <person name="Nagy L.G."/>
            <person name="Floudas D."/>
            <person name="Copeland A."/>
            <person name="Barry K.W."/>
            <person name="Cichocki N."/>
            <person name="Veneault-Fourrey C."/>
            <person name="LaButti K."/>
            <person name="Lindquist E.A."/>
            <person name="Lipzen A."/>
            <person name="Lundell T."/>
            <person name="Morin E."/>
            <person name="Murat C."/>
            <person name="Sun H."/>
            <person name="Tunlid A."/>
            <person name="Henrissat B."/>
            <person name="Grigoriev I.V."/>
            <person name="Hibbett D.S."/>
            <person name="Martin F."/>
            <person name="Nordberg H.P."/>
            <person name="Cantor M.N."/>
            <person name="Hua S.X."/>
        </authorList>
    </citation>
    <scope>NUCLEOTIDE SEQUENCE [LARGE SCALE GENOMIC DNA]</scope>
    <source>
        <strain evidence="2">h7</strain>
    </source>
</reference>
<evidence type="ECO:0000313" key="1">
    <source>
        <dbReference type="EMBL" id="KIM47046.1"/>
    </source>
</evidence>
<dbReference type="Proteomes" id="UP000053424">
    <property type="component" value="Unassembled WGS sequence"/>
</dbReference>
<protein>
    <submittedName>
        <fullName evidence="1">Uncharacterized protein</fullName>
    </submittedName>
</protein>
<dbReference type="HOGENOM" id="CLU_3032578_0_0_1"/>
<reference evidence="2" key="2">
    <citation type="submission" date="2015-01" db="EMBL/GenBank/DDBJ databases">
        <title>Evolutionary Origins and Diversification of the Mycorrhizal Mutualists.</title>
        <authorList>
            <consortium name="DOE Joint Genome Institute"/>
            <consortium name="Mycorrhizal Genomics Consortium"/>
            <person name="Kohler A."/>
            <person name="Kuo A."/>
            <person name="Nagy L.G."/>
            <person name="Floudas D."/>
            <person name="Copeland A."/>
            <person name="Barry K.W."/>
            <person name="Cichocki N."/>
            <person name="Veneault-Fourrey C."/>
            <person name="LaButti K."/>
            <person name="Lindquist E.A."/>
            <person name="Lipzen A."/>
            <person name="Lundell T."/>
            <person name="Morin E."/>
            <person name="Murat C."/>
            <person name="Riley R."/>
            <person name="Ohm R."/>
            <person name="Sun H."/>
            <person name="Tunlid A."/>
            <person name="Henrissat B."/>
            <person name="Grigoriev I.V."/>
            <person name="Hibbett D.S."/>
            <person name="Martin F."/>
        </authorList>
    </citation>
    <scope>NUCLEOTIDE SEQUENCE [LARGE SCALE GENOMIC DNA]</scope>
    <source>
        <strain evidence="2">h7</strain>
    </source>
</reference>
<organism evidence="1 2">
    <name type="scientific">Hebeloma cylindrosporum</name>
    <dbReference type="NCBI Taxonomy" id="76867"/>
    <lineage>
        <taxon>Eukaryota</taxon>
        <taxon>Fungi</taxon>
        <taxon>Dikarya</taxon>
        <taxon>Basidiomycota</taxon>
        <taxon>Agaricomycotina</taxon>
        <taxon>Agaricomycetes</taxon>
        <taxon>Agaricomycetidae</taxon>
        <taxon>Agaricales</taxon>
        <taxon>Agaricineae</taxon>
        <taxon>Hymenogastraceae</taxon>
        <taxon>Hebeloma</taxon>
    </lineage>
</organism>
<accession>A0A0C3CT25</accession>